<evidence type="ECO:0000256" key="3">
    <source>
        <dbReference type="SAM" id="MobiDB-lite"/>
    </source>
</evidence>
<feature type="non-terminal residue" evidence="4">
    <location>
        <position position="1"/>
    </location>
</feature>
<protein>
    <submittedName>
        <fullName evidence="4">Uncharacterized protein</fullName>
    </submittedName>
</protein>
<feature type="coiled-coil region" evidence="2">
    <location>
        <begin position="195"/>
        <end position="229"/>
    </location>
</feature>
<feature type="region of interest" description="Disordered" evidence="3">
    <location>
        <begin position="475"/>
        <end position="505"/>
    </location>
</feature>
<organism evidence="4 5">
    <name type="scientific">Symbiodinium necroappetens</name>
    <dbReference type="NCBI Taxonomy" id="1628268"/>
    <lineage>
        <taxon>Eukaryota</taxon>
        <taxon>Sar</taxon>
        <taxon>Alveolata</taxon>
        <taxon>Dinophyceae</taxon>
        <taxon>Suessiales</taxon>
        <taxon>Symbiodiniaceae</taxon>
        <taxon>Symbiodinium</taxon>
    </lineage>
</organism>
<keyword evidence="5" id="KW-1185">Reference proteome</keyword>
<name>A0A812PLE3_9DINO</name>
<evidence type="ECO:0000313" key="5">
    <source>
        <dbReference type="Proteomes" id="UP000601435"/>
    </source>
</evidence>
<dbReference type="AlphaFoldDB" id="A0A812PLE3"/>
<gene>
    <name evidence="4" type="ORF">SNEC2469_LOCUS8679</name>
</gene>
<reference evidence="4" key="1">
    <citation type="submission" date="2021-02" db="EMBL/GenBank/DDBJ databases">
        <authorList>
            <person name="Dougan E. K."/>
            <person name="Rhodes N."/>
            <person name="Thang M."/>
            <person name="Chan C."/>
        </authorList>
    </citation>
    <scope>NUCLEOTIDE SEQUENCE</scope>
</reference>
<evidence type="ECO:0000313" key="4">
    <source>
        <dbReference type="EMBL" id="CAE7338429.1"/>
    </source>
</evidence>
<feature type="compositionally biased region" description="Acidic residues" evidence="3">
    <location>
        <begin position="481"/>
        <end position="494"/>
    </location>
</feature>
<feature type="region of interest" description="Disordered" evidence="3">
    <location>
        <begin position="611"/>
        <end position="631"/>
    </location>
</feature>
<dbReference type="EMBL" id="CAJNJA010014241">
    <property type="protein sequence ID" value="CAE7338429.1"/>
    <property type="molecule type" value="Genomic_DNA"/>
</dbReference>
<feature type="coiled-coil region" evidence="2">
    <location>
        <begin position="72"/>
        <end position="113"/>
    </location>
</feature>
<sequence length="631" mass="68347">MVQPPGRESTPLESTLNSWVAWANAGASGGALFQNLQEGFAGSQGLATLQQSLLSVRLPDSAEEAIDWEGALKRQNAANDELCSENSQLQVELKKLQEEVEALEAAEAALPKEAEAAKTAADDTEGLLEEIIHQLRDRVQNSLARFSRPTADPGDPTAEMGDPDWSELLSRVEQAVREAETASAAPSAATMAEEVALLVAEKMALREQVERQQERIEVLEDELRQLDVMPPDHLLRDMLSKHVARGLSDAGGALSAGLSAVLAPKGRPEASPLGGEFEVISGRGAIVRSGESLRSEVVGELAPGSRVKVVATSRKYPRRVEIVHVPAEAPGTEETAKARGLVGWISASSKDGRLLIRAVAEEAPEAAQAPAETPKDAGSVTLSQQEWECLNEANASSAQQLQELSTQLSRIGAYLLQSFEMQSVLAQQQKIAGQERERRSSAREMAAMAAEEAAQRRFEARAEVEALQEEYAAREATLATADEEEAEEEEEEEAPPPTAALAESPIGASAIDWERLSSERETTAAALSAGIQRLTSLQREVAELEQEQQRLHAEPADFAPLRQRLRSALRGATKVESPCNSEILDASEGLFRHRLRDLAQHARALRRELRQAREGERTLRGSVAARSDALR</sequence>
<keyword evidence="1 2" id="KW-0175">Coiled coil</keyword>
<comment type="caution">
    <text evidence="4">The sequence shown here is derived from an EMBL/GenBank/DDBJ whole genome shotgun (WGS) entry which is preliminary data.</text>
</comment>
<feature type="coiled-coil region" evidence="2">
    <location>
        <begin position="527"/>
        <end position="554"/>
    </location>
</feature>
<evidence type="ECO:0000256" key="1">
    <source>
        <dbReference type="ARBA" id="ARBA00023054"/>
    </source>
</evidence>
<proteinExistence type="predicted"/>
<evidence type="ECO:0000256" key="2">
    <source>
        <dbReference type="SAM" id="Coils"/>
    </source>
</evidence>
<dbReference type="Proteomes" id="UP000601435">
    <property type="component" value="Unassembled WGS sequence"/>
</dbReference>
<dbReference type="PANTHER" id="PTHR32083">
    <property type="entry name" value="CILIA AND FLAGELLA-ASSOCIATED PROTEIN 58-RELATED"/>
    <property type="match status" value="1"/>
</dbReference>
<accession>A0A812PLE3</accession>
<dbReference type="OrthoDB" id="4670891at2759"/>